<evidence type="ECO:0000256" key="8">
    <source>
        <dbReference type="ARBA" id="ARBA00023136"/>
    </source>
</evidence>
<dbReference type="PANTHER" id="PTHR43045:SF2">
    <property type="entry name" value="INNER MEMBRANE METABOLITE TRANSPORT PROTEIN YHJE"/>
    <property type="match status" value="1"/>
</dbReference>
<name>A0A840QEW1_9PSEU</name>
<dbReference type="PROSITE" id="PS50850">
    <property type="entry name" value="MFS"/>
    <property type="match status" value="1"/>
</dbReference>
<dbReference type="Proteomes" id="UP000584374">
    <property type="component" value="Unassembled WGS sequence"/>
</dbReference>
<accession>A0A840QEW1</accession>
<dbReference type="AlphaFoldDB" id="A0A840QEW1"/>
<sequence>MPTPRTTPSARHVAMASCVGTTIEFYDFLIYGTAAALVFPKLFFPGLGATAGAVASFSTFAVAFFARPVGGVVFGHFGDRLGRKRTLTTTLLIMGISTVLIGALPTAETIGAAAPILLVVLRFLQGFAIGGEWAGAALLATEHAPKKRRGFYAIFPQLGAPFAFILASATFLITNLTLGDTDTRFLAIGWRIPFLLSIVLVLFGLYVRVRLEETPAFTAAQNTPKQHADRQVPIVSVLRAQWREVLIGTGAMTGNFAIFYLGTTFLTSYGTNQHGGLGLPRHTVLALGILAGAVLCVVTVASALLSDRAGRRAMVVWGNVISAGVALALFPLLDIGTPWAFALGISVTMGAFGFAWGSIAALLPELFETEHRYTGASVCYNVAAILGGGLAPIAATALAATYGSFSVGVVVAVLSVLSWLAARLVPETRDRDLTVSGHPAALRATEEV</sequence>
<protein>
    <recommendedName>
        <fullName evidence="10">Putative proline/betaine transporter</fullName>
    </recommendedName>
</protein>
<dbReference type="SUPFAM" id="SSF103473">
    <property type="entry name" value="MFS general substrate transporter"/>
    <property type="match status" value="1"/>
</dbReference>
<gene>
    <name evidence="13" type="ORF">BJ970_006565</name>
</gene>
<feature type="transmembrane region" description="Helical" evidence="11">
    <location>
        <begin position="339"/>
        <end position="363"/>
    </location>
</feature>
<evidence type="ECO:0000256" key="4">
    <source>
        <dbReference type="ARBA" id="ARBA00022475"/>
    </source>
</evidence>
<feature type="transmembrane region" description="Helical" evidence="11">
    <location>
        <begin position="375"/>
        <end position="395"/>
    </location>
</feature>
<evidence type="ECO:0000256" key="9">
    <source>
        <dbReference type="ARBA" id="ARBA00037295"/>
    </source>
</evidence>
<dbReference type="GO" id="GO:0015293">
    <property type="term" value="F:symporter activity"/>
    <property type="evidence" value="ECO:0007669"/>
    <property type="project" value="UniProtKB-KW"/>
</dbReference>
<feature type="transmembrane region" description="Helical" evidence="11">
    <location>
        <begin position="12"/>
        <end position="31"/>
    </location>
</feature>
<feature type="transmembrane region" description="Helical" evidence="11">
    <location>
        <begin position="313"/>
        <end position="333"/>
    </location>
</feature>
<keyword evidence="8 11" id="KW-0472">Membrane</keyword>
<feature type="transmembrane region" description="Helical" evidence="11">
    <location>
        <begin position="151"/>
        <end position="173"/>
    </location>
</feature>
<dbReference type="InterPro" id="IPR005829">
    <property type="entry name" value="Sugar_transporter_CS"/>
</dbReference>
<evidence type="ECO:0000256" key="6">
    <source>
        <dbReference type="ARBA" id="ARBA00022847"/>
    </source>
</evidence>
<dbReference type="InterPro" id="IPR020846">
    <property type="entry name" value="MFS_dom"/>
</dbReference>
<keyword evidence="5 11" id="KW-0812">Transmembrane</keyword>
<dbReference type="PROSITE" id="PS00216">
    <property type="entry name" value="SUGAR_TRANSPORT_1"/>
    <property type="match status" value="1"/>
</dbReference>
<evidence type="ECO:0000256" key="11">
    <source>
        <dbReference type="SAM" id="Phobius"/>
    </source>
</evidence>
<dbReference type="CDD" id="cd17369">
    <property type="entry name" value="MFS_ShiA_like"/>
    <property type="match status" value="1"/>
</dbReference>
<dbReference type="PANTHER" id="PTHR43045">
    <property type="entry name" value="SHIKIMATE TRANSPORTER"/>
    <property type="match status" value="1"/>
</dbReference>
<feature type="transmembrane region" description="Helical" evidence="11">
    <location>
        <begin position="401"/>
        <end position="422"/>
    </location>
</feature>
<evidence type="ECO:0000256" key="2">
    <source>
        <dbReference type="ARBA" id="ARBA00008240"/>
    </source>
</evidence>
<evidence type="ECO:0000256" key="5">
    <source>
        <dbReference type="ARBA" id="ARBA00022692"/>
    </source>
</evidence>
<keyword evidence="4" id="KW-1003">Cell membrane</keyword>
<reference evidence="13 14" key="1">
    <citation type="submission" date="2020-08" db="EMBL/GenBank/DDBJ databases">
        <title>Sequencing the genomes of 1000 actinobacteria strains.</title>
        <authorList>
            <person name="Klenk H.-P."/>
        </authorList>
    </citation>
    <scope>NUCLEOTIDE SEQUENCE [LARGE SCALE GENOMIC DNA]</scope>
    <source>
        <strain evidence="13 14">DSM 45584</strain>
    </source>
</reference>
<dbReference type="Gene3D" id="1.20.1250.20">
    <property type="entry name" value="MFS general substrate transporter like domains"/>
    <property type="match status" value="2"/>
</dbReference>
<keyword evidence="6" id="KW-0769">Symport</keyword>
<organism evidence="13 14">
    <name type="scientific">Saccharopolyspora phatthalungensis</name>
    <dbReference type="NCBI Taxonomy" id="664693"/>
    <lineage>
        <taxon>Bacteria</taxon>
        <taxon>Bacillati</taxon>
        <taxon>Actinomycetota</taxon>
        <taxon>Actinomycetes</taxon>
        <taxon>Pseudonocardiales</taxon>
        <taxon>Pseudonocardiaceae</taxon>
        <taxon>Saccharopolyspora</taxon>
    </lineage>
</organism>
<dbReference type="EMBL" id="JACHIW010000002">
    <property type="protein sequence ID" value="MBB5158966.1"/>
    <property type="molecule type" value="Genomic_DNA"/>
</dbReference>
<evidence type="ECO:0000259" key="12">
    <source>
        <dbReference type="PROSITE" id="PS50850"/>
    </source>
</evidence>
<proteinExistence type="inferred from homology"/>
<dbReference type="GO" id="GO:0005886">
    <property type="term" value="C:plasma membrane"/>
    <property type="evidence" value="ECO:0007669"/>
    <property type="project" value="UniProtKB-SubCell"/>
</dbReference>
<feature type="domain" description="Major facilitator superfamily (MFS) profile" evidence="12">
    <location>
        <begin position="13"/>
        <end position="430"/>
    </location>
</feature>
<feature type="transmembrane region" description="Helical" evidence="11">
    <location>
        <begin position="283"/>
        <end position="306"/>
    </location>
</feature>
<keyword evidence="14" id="KW-1185">Reference proteome</keyword>
<dbReference type="Pfam" id="PF07690">
    <property type="entry name" value="MFS_1"/>
    <property type="match status" value="1"/>
</dbReference>
<feature type="transmembrane region" description="Helical" evidence="11">
    <location>
        <begin position="185"/>
        <end position="207"/>
    </location>
</feature>
<feature type="transmembrane region" description="Helical" evidence="11">
    <location>
        <begin position="43"/>
        <end position="66"/>
    </location>
</feature>
<feature type="transmembrane region" description="Helical" evidence="11">
    <location>
        <begin position="87"/>
        <end position="107"/>
    </location>
</feature>
<dbReference type="PROSITE" id="PS00217">
    <property type="entry name" value="SUGAR_TRANSPORT_2"/>
    <property type="match status" value="1"/>
</dbReference>
<evidence type="ECO:0000256" key="7">
    <source>
        <dbReference type="ARBA" id="ARBA00022989"/>
    </source>
</evidence>
<evidence type="ECO:0000313" key="13">
    <source>
        <dbReference type="EMBL" id="MBB5158966.1"/>
    </source>
</evidence>
<comment type="function">
    <text evidence="9">May be a proton symporter involved in the uptake of osmolytes such as proline and glycine betaine.</text>
</comment>
<comment type="caution">
    <text evidence="13">The sequence shown here is derived from an EMBL/GenBank/DDBJ whole genome shotgun (WGS) entry which is preliminary data.</text>
</comment>
<dbReference type="FunFam" id="1.20.1250.20:FF:000001">
    <property type="entry name" value="Dicarboxylate MFS transporter"/>
    <property type="match status" value="1"/>
</dbReference>
<comment type="similarity">
    <text evidence="2">Belongs to the major facilitator superfamily. Metabolite:H+ Symporter (MHS) family (TC 2.A.1.6) family.</text>
</comment>
<evidence type="ECO:0000313" key="14">
    <source>
        <dbReference type="Proteomes" id="UP000584374"/>
    </source>
</evidence>
<comment type="subcellular location">
    <subcellularLocation>
        <location evidence="1">Cell membrane</location>
        <topology evidence="1">Multi-pass membrane protein</topology>
    </subcellularLocation>
</comment>
<feature type="transmembrane region" description="Helical" evidence="11">
    <location>
        <begin position="113"/>
        <end position="139"/>
    </location>
</feature>
<feature type="transmembrane region" description="Helical" evidence="11">
    <location>
        <begin position="245"/>
        <end position="263"/>
    </location>
</feature>
<keyword evidence="7 11" id="KW-1133">Transmembrane helix</keyword>
<evidence type="ECO:0000256" key="3">
    <source>
        <dbReference type="ARBA" id="ARBA00022448"/>
    </source>
</evidence>
<dbReference type="InterPro" id="IPR011701">
    <property type="entry name" value="MFS"/>
</dbReference>
<dbReference type="InterPro" id="IPR036259">
    <property type="entry name" value="MFS_trans_sf"/>
</dbReference>
<keyword evidence="3" id="KW-0813">Transport</keyword>
<evidence type="ECO:0000256" key="1">
    <source>
        <dbReference type="ARBA" id="ARBA00004651"/>
    </source>
</evidence>
<evidence type="ECO:0000256" key="10">
    <source>
        <dbReference type="ARBA" id="ARBA00039918"/>
    </source>
</evidence>